<evidence type="ECO:0000256" key="6">
    <source>
        <dbReference type="PROSITE-ProRule" id="PRU01016"/>
    </source>
</evidence>
<evidence type="ECO:0000313" key="9">
    <source>
        <dbReference type="EMBL" id="SOD91684.1"/>
    </source>
</evidence>
<dbReference type="EMBL" id="OCNH01000003">
    <property type="protein sequence ID" value="SOD91684.1"/>
    <property type="molecule type" value="Genomic_DNA"/>
</dbReference>
<evidence type="ECO:0000256" key="1">
    <source>
        <dbReference type="ARBA" id="ARBA00022603"/>
    </source>
</evidence>
<dbReference type="PRINTS" id="PR00105">
    <property type="entry name" value="C5METTRFRASE"/>
</dbReference>
<keyword evidence="10" id="KW-1185">Reference proteome</keyword>
<reference evidence="10" key="1">
    <citation type="submission" date="2017-09" db="EMBL/GenBank/DDBJ databases">
        <authorList>
            <person name="Varghese N."/>
            <person name="Submissions S."/>
        </authorList>
    </citation>
    <scope>NUCLEOTIDE SEQUENCE [LARGE SCALE GENOMIC DNA]</scope>
    <source>
        <strain evidence="10">DSM 29961</strain>
    </source>
</reference>
<dbReference type="GO" id="GO:0009307">
    <property type="term" value="P:DNA restriction-modification system"/>
    <property type="evidence" value="ECO:0007669"/>
    <property type="project" value="UniProtKB-KW"/>
</dbReference>
<dbReference type="PROSITE" id="PS51679">
    <property type="entry name" value="SAM_MT_C5"/>
    <property type="match status" value="1"/>
</dbReference>
<feature type="active site" evidence="6">
    <location>
        <position position="121"/>
    </location>
</feature>
<dbReference type="InterPro" id="IPR018117">
    <property type="entry name" value="C5_DNA_meth_AS"/>
</dbReference>
<comment type="similarity">
    <text evidence="6 7">Belongs to the class I-like SAM-binding methyltransferase superfamily. C5-methyltransferase family.</text>
</comment>
<dbReference type="GO" id="GO:0044027">
    <property type="term" value="P:negative regulation of gene expression via chromosomal CpG island methylation"/>
    <property type="evidence" value="ECO:0007669"/>
    <property type="project" value="TreeGrafter"/>
</dbReference>
<protein>
    <recommendedName>
        <fullName evidence="8">Cytosine-specific methyltransferase</fullName>
        <ecNumber evidence="8">2.1.1.37</ecNumber>
    </recommendedName>
</protein>
<evidence type="ECO:0000256" key="4">
    <source>
        <dbReference type="ARBA" id="ARBA00022747"/>
    </source>
</evidence>
<evidence type="ECO:0000313" key="10">
    <source>
        <dbReference type="Proteomes" id="UP000219452"/>
    </source>
</evidence>
<dbReference type="Proteomes" id="UP000219452">
    <property type="component" value="Unassembled WGS sequence"/>
</dbReference>
<dbReference type="EC" id="2.1.1.37" evidence="8"/>
<dbReference type="GO" id="GO:0003886">
    <property type="term" value="F:DNA (cytosine-5-)-methyltransferase activity"/>
    <property type="evidence" value="ECO:0007669"/>
    <property type="project" value="UniProtKB-EC"/>
</dbReference>
<organism evidence="9 10">
    <name type="scientific">Spirosoma fluviale</name>
    <dbReference type="NCBI Taxonomy" id="1597977"/>
    <lineage>
        <taxon>Bacteria</taxon>
        <taxon>Pseudomonadati</taxon>
        <taxon>Bacteroidota</taxon>
        <taxon>Cytophagia</taxon>
        <taxon>Cytophagales</taxon>
        <taxon>Cytophagaceae</taxon>
        <taxon>Spirosoma</taxon>
    </lineage>
</organism>
<evidence type="ECO:0000256" key="7">
    <source>
        <dbReference type="RuleBase" id="RU000416"/>
    </source>
</evidence>
<proteinExistence type="inferred from homology"/>
<dbReference type="PANTHER" id="PTHR10629:SF52">
    <property type="entry name" value="DNA (CYTOSINE-5)-METHYLTRANSFERASE 1"/>
    <property type="match status" value="1"/>
</dbReference>
<keyword evidence="4" id="KW-0680">Restriction system</keyword>
<keyword evidence="2 6" id="KW-0808">Transferase</keyword>
<dbReference type="InterPro" id="IPR029063">
    <property type="entry name" value="SAM-dependent_MTases_sf"/>
</dbReference>
<dbReference type="SUPFAM" id="SSF53335">
    <property type="entry name" value="S-adenosyl-L-methionine-dependent methyltransferases"/>
    <property type="match status" value="1"/>
</dbReference>
<dbReference type="NCBIfam" id="TIGR00675">
    <property type="entry name" value="dcm"/>
    <property type="match status" value="1"/>
</dbReference>
<evidence type="ECO:0000256" key="8">
    <source>
        <dbReference type="RuleBase" id="RU000417"/>
    </source>
</evidence>
<dbReference type="PANTHER" id="PTHR10629">
    <property type="entry name" value="CYTOSINE-SPECIFIC METHYLTRANSFERASE"/>
    <property type="match status" value="1"/>
</dbReference>
<dbReference type="Gene3D" id="3.90.120.10">
    <property type="entry name" value="DNA Methylase, subunit A, domain 2"/>
    <property type="match status" value="1"/>
</dbReference>
<sequence length="426" mass="48001">MIYTNSKTNTKFIDISALPLNEDEKQFPVISLFSGAGGLDIGLENSGFQTAACIEYDIDCRETLKFNRPEWKVFEEKEKLENGKVSTRVPGDVRDISVDELLDFVGLVKGEVSLVVGGAPCQPFSNIGKKLGKNDERNGDLFLEFVRMVKGIQPEAFIFENVVGITQNKHSDVIAYMVDKLQGLGYGISHTILNAANYGVPQRRERFFLIGIKGVDKPAFPFPTHFKNLKHYESYVKDFQSFPLFDVAPLNNYKKWVSVDDAFKNLPLDTTTRKDYVLMNISDFVVNRMTYINQGENFKVLPMELRPNCWKNGRHQGNDTFGRLIADLPSVTIRTAAYNPAKGMYIHPWENRGLSTIEMAALQSFPYDWNFRVKGREKGTLVSVGKQIGNAVPPVLAQALGTAIMKQILAKHVKSEQMLPELVEEN</sequence>
<dbReference type="InterPro" id="IPR031303">
    <property type="entry name" value="C5_meth_CS"/>
</dbReference>
<dbReference type="RefSeq" id="WP_097127164.1">
    <property type="nucleotide sequence ID" value="NZ_OCNH01000003.1"/>
</dbReference>
<gene>
    <name evidence="9" type="ORF">SAMN06269250_3588</name>
</gene>
<dbReference type="Gene3D" id="3.40.50.150">
    <property type="entry name" value="Vaccinia Virus protein VP39"/>
    <property type="match status" value="1"/>
</dbReference>
<accession>A0A286G9L9</accession>
<dbReference type="GO" id="GO:0032259">
    <property type="term" value="P:methylation"/>
    <property type="evidence" value="ECO:0007669"/>
    <property type="project" value="UniProtKB-KW"/>
</dbReference>
<keyword evidence="3 6" id="KW-0949">S-adenosyl-L-methionine</keyword>
<keyword evidence="1 6" id="KW-0489">Methyltransferase</keyword>
<evidence type="ECO:0000256" key="3">
    <source>
        <dbReference type="ARBA" id="ARBA00022691"/>
    </source>
</evidence>
<evidence type="ECO:0000256" key="5">
    <source>
        <dbReference type="ARBA" id="ARBA00047422"/>
    </source>
</evidence>
<dbReference type="Pfam" id="PF00145">
    <property type="entry name" value="DNA_methylase"/>
    <property type="match status" value="1"/>
</dbReference>
<dbReference type="PROSITE" id="PS00094">
    <property type="entry name" value="C5_MTASE_1"/>
    <property type="match status" value="1"/>
</dbReference>
<dbReference type="AlphaFoldDB" id="A0A286G9L9"/>
<dbReference type="GO" id="GO:0003677">
    <property type="term" value="F:DNA binding"/>
    <property type="evidence" value="ECO:0007669"/>
    <property type="project" value="TreeGrafter"/>
</dbReference>
<comment type="catalytic activity">
    <reaction evidence="5 8">
        <text>a 2'-deoxycytidine in DNA + S-adenosyl-L-methionine = a 5-methyl-2'-deoxycytidine in DNA + S-adenosyl-L-homocysteine + H(+)</text>
        <dbReference type="Rhea" id="RHEA:13681"/>
        <dbReference type="Rhea" id="RHEA-COMP:11369"/>
        <dbReference type="Rhea" id="RHEA-COMP:11370"/>
        <dbReference type="ChEBI" id="CHEBI:15378"/>
        <dbReference type="ChEBI" id="CHEBI:57856"/>
        <dbReference type="ChEBI" id="CHEBI:59789"/>
        <dbReference type="ChEBI" id="CHEBI:85452"/>
        <dbReference type="ChEBI" id="CHEBI:85454"/>
        <dbReference type="EC" id="2.1.1.37"/>
    </reaction>
</comment>
<dbReference type="OrthoDB" id="32195at2"/>
<dbReference type="PROSITE" id="PS00095">
    <property type="entry name" value="C5_MTASE_2"/>
    <property type="match status" value="1"/>
</dbReference>
<name>A0A286G9L9_9BACT</name>
<evidence type="ECO:0000256" key="2">
    <source>
        <dbReference type="ARBA" id="ARBA00022679"/>
    </source>
</evidence>
<dbReference type="InterPro" id="IPR001525">
    <property type="entry name" value="C5_MeTfrase"/>
</dbReference>
<dbReference type="InterPro" id="IPR050390">
    <property type="entry name" value="C5-Methyltransferase"/>
</dbReference>